<dbReference type="Pfam" id="PF26138">
    <property type="entry name" value="DUF8040"/>
    <property type="match status" value="1"/>
</dbReference>
<evidence type="ECO:0000313" key="4">
    <source>
        <dbReference type="Proteomes" id="UP001161247"/>
    </source>
</evidence>
<evidence type="ECO:0000313" key="3">
    <source>
        <dbReference type="EMBL" id="CAI9099512.1"/>
    </source>
</evidence>
<protein>
    <submittedName>
        <fullName evidence="3">OLC1v1036349C1</fullName>
    </submittedName>
</protein>
<proteinExistence type="predicted"/>
<keyword evidence="4" id="KW-1185">Reference proteome</keyword>
<accession>A0AAV1CYC3</accession>
<name>A0AAV1CYC3_OLDCO</name>
<feature type="compositionally biased region" description="Low complexity" evidence="1">
    <location>
        <begin position="33"/>
        <end position="50"/>
    </location>
</feature>
<feature type="region of interest" description="Disordered" evidence="1">
    <location>
        <begin position="19"/>
        <end position="50"/>
    </location>
</feature>
<gene>
    <name evidence="3" type="ORF">OLC1_LOCUS9522</name>
</gene>
<feature type="region of interest" description="Disordered" evidence="1">
    <location>
        <begin position="191"/>
        <end position="213"/>
    </location>
</feature>
<evidence type="ECO:0000256" key="1">
    <source>
        <dbReference type="SAM" id="MobiDB-lite"/>
    </source>
</evidence>
<feature type="domain" description="DUF8040" evidence="2">
    <location>
        <begin position="366"/>
        <end position="463"/>
    </location>
</feature>
<reference evidence="3" key="1">
    <citation type="submission" date="2023-03" db="EMBL/GenBank/DDBJ databases">
        <authorList>
            <person name="Julca I."/>
        </authorList>
    </citation>
    <scope>NUCLEOTIDE SEQUENCE</scope>
</reference>
<organism evidence="3 4">
    <name type="scientific">Oldenlandia corymbosa var. corymbosa</name>
    <dbReference type="NCBI Taxonomy" id="529605"/>
    <lineage>
        <taxon>Eukaryota</taxon>
        <taxon>Viridiplantae</taxon>
        <taxon>Streptophyta</taxon>
        <taxon>Embryophyta</taxon>
        <taxon>Tracheophyta</taxon>
        <taxon>Spermatophyta</taxon>
        <taxon>Magnoliopsida</taxon>
        <taxon>eudicotyledons</taxon>
        <taxon>Gunneridae</taxon>
        <taxon>Pentapetalae</taxon>
        <taxon>asterids</taxon>
        <taxon>lamiids</taxon>
        <taxon>Gentianales</taxon>
        <taxon>Rubiaceae</taxon>
        <taxon>Rubioideae</taxon>
        <taxon>Spermacoceae</taxon>
        <taxon>Hedyotis-Oldenlandia complex</taxon>
        <taxon>Oldenlandia</taxon>
    </lineage>
</organism>
<evidence type="ECO:0000259" key="2">
    <source>
        <dbReference type="Pfam" id="PF26138"/>
    </source>
</evidence>
<dbReference type="Proteomes" id="UP001161247">
    <property type="component" value="Chromosome 3"/>
</dbReference>
<dbReference type="EMBL" id="OX459120">
    <property type="protein sequence ID" value="CAI9099512.1"/>
    <property type="molecule type" value="Genomic_DNA"/>
</dbReference>
<sequence>MHCCDIVFANSIVETPTTTKSEHSAARDIPQLSTSVASESTSTATPTPSKTVQSEGSRIFPLLPLHFQEIYCYFMYCCDIVFANSIVENPTTTKSEHSAARDILQLSTSVASETVENDLDTCIRNSEESPRKLTMDDHDDDGGKGFSKFVWTSEIEKVFVHIMVAKKKENVNSRLPTLGLLVLQQTLTGKRPVEGGPSTVDSRGTKKSKGDEPSFQSILQLYHDVQKENQLRMSNKVEPARVAIDALYSMGFPKPDFWKAVDEITKHKHKAYIFLALRPKENLPKIDHYEKTFSTGIVDFNGLSNSIHMSGAGPSTYRNENDEDSDDMSSNIGDAAHQDFLDLLMLHLFHQYQQQQQVLNAQNLESPESGAQYAFRVLNHPNPVKLYDVTRLNHATYFALRGGLLDNGFWVEHHNDKVLIDEALFLFLYMVAGDQTIRTTKDRFERLKETLSRTICDMAEAIARDHFPADGDREDDIAFQAQQDAEGPYIGEF</sequence>
<dbReference type="InterPro" id="IPR058353">
    <property type="entry name" value="DUF8040"/>
</dbReference>
<dbReference type="AlphaFoldDB" id="A0AAV1CYC3"/>